<feature type="chain" id="PRO_5022006300" evidence="2">
    <location>
        <begin position="23"/>
        <end position="248"/>
    </location>
</feature>
<accession>A0A517T5L8</accession>
<feature type="region of interest" description="Disordered" evidence="1">
    <location>
        <begin position="226"/>
        <end position="248"/>
    </location>
</feature>
<name>A0A517T5L8_9PLAN</name>
<dbReference type="RefSeq" id="WP_145260161.1">
    <property type="nucleotide sequence ID" value="NZ_CP036316.1"/>
</dbReference>
<sequence length="248" mass="27545" precursor="true">MRTLCMTASFCAAVMICSGCSALLPRELAGKNCDGGCDGASCKSAKVSLFSGLKSDGESDCQQCGWETCGPNCSPVGCQQKCYKGLLWPPYPRPRQKPDHAKIFHAAKYWPYPYVCEDREYIRNLITVQQQNGWLEAVTLYGYHFNPETHHLTDAGKVHLAWILHYAPEQQRQVYVQSAIDPIVSEARLANVETEAREMTGVEGDFPIQLRTTLPHGRPANQVDAIHRSEISTMPPPQITYTPPASTN</sequence>
<organism evidence="3 4">
    <name type="scientific">Calycomorphotria hydatis</name>
    <dbReference type="NCBI Taxonomy" id="2528027"/>
    <lineage>
        <taxon>Bacteria</taxon>
        <taxon>Pseudomonadati</taxon>
        <taxon>Planctomycetota</taxon>
        <taxon>Planctomycetia</taxon>
        <taxon>Planctomycetales</taxon>
        <taxon>Planctomycetaceae</taxon>
        <taxon>Calycomorphotria</taxon>
    </lineage>
</organism>
<protein>
    <submittedName>
        <fullName evidence="3">Uncharacterized protein</fullName>
    </submittedName>
</protein>
<gene>
    <name evidence="3" type="ORF">V22_08910</name>
</gene>
<proteinExistence type="predicted"/>
<evidence type="ECO:0000256" key="2">
    <source>
        <dbReference type="SAM" id="SignalP"/>
    </source>
</evidence>
<dbReference type="OrthoDB" id="213409at2"/>
<evidence type="ECO:0000313" key="4">
    <source>
        <dbReference type="Proteomes" id="UP000319976"/>
    </source>
</evidence>
<evidence type="ECO:0000256" key="1">
    <source>
        <dbReference type="SAM" id="MobiDB-lite"/>
    </source>
</evidence>
<evidence type="ECO:0000313" key="3">
    <source>
        <dbReference type="EMBL" id="QDT63667.1"/>
    </source>
</evidence>
<dbReference type="KEGG" id="chya:V22_08910"/>
<keyword evidence="2" id="KW-0732">Signal</keyword>
<feature type="compositionally biased region" description="Polar residues" evidence="1">
    <location>
        <begin position="239"/>
        <end position="248"/>
    </location>
</feature>
<feature type="signal peptide" evidence="2">
    <location>
        <begin position="1"/>
        <end position="22"/>
    </location>
</feature>
<dbReference type="AlphaFoldDB" id="A0A517T5L8"/>
<dbReference type="Proteomes" id="UP000319976">
    <property type="component" value="Chromosome"/>
</dbReference>
<dbReference type="EMBL" id="CP036316">
    <property type="protein sequence ID" value="QDT63667.1"/>
    <property type="molecule type" value="Genomic_DNA"/>
</dbReference>
<reference evidence="3 4" key="1">
    <citation type="submission" date="2019-02" db="EMBL/GenBank/DDBJ databases">
        <title>Deep-cultivation of Planctomycetes and their phenomic and genomic characterization uncovers novel biology.</title>
        <authorList>
            <person name="Wiegand S."/>
            <person name="Jogler M."/>
            <person name="Boedeker C."/>
            <person name="Pinto D."/>
            <person name="Vollmers J."/>
            <person name="Rivas-Marin E."/>
            <person name="Kohn T."/>
            <person name="Peeters S.H."/>
            <person name="Heuer A."/>
            <person name="Rast P."/>
            <person name="Oberbeckmann S."/>
            <person name="Bunk B."/>
            <person name="Jeske O."/>
            <person name="Meyerdierks A."/>
            <person name="Storesund J.E."/>
            <person name="Kallscheuer N."/>
            <person name="Luecker S."/>
            <person name="Lage O.M."/>
            <person name="Pohl T."/>
            <person name="Merkel B.J."/>
            <person name="Hornburger P."/>
            <person name="Mueller R.-W."/>
            <person name="Bruemmer F."/>
            <person name="Labrenz M."/>
            <person name="Spormann A.M."/>
            <person name="Op den Camp H."/>
            <person name="Overmann J."/>
            <person name="Amann R."/>
            <person name="Jetten M.S.M."/>
            <person name="Mascher T."/>
            <person name="Medema M.H."/>
            <person name="Devos D.P."/>
            <person name="Kaster A.-K."/>
            <person name="Ovreas L."/>
            <person name="Rohde M."/>
            <person name="Galperin M.Y."/>
            <person name="Jogler C."/>
        </authorList>
    </citation>
    <scope>NUCLEOTIDE SEQUENCE [LARGE SCALE GENOMIC DNA]</scope>
    <source>
        <strain evidence="3 4">V22</strain>
    </source>
</reference>
<keyword evidence="4" id="KW-1185">Reference proteome</keyword>